<dbReference type="EMBL" id="VSSQ01027910">
    <property type="protein sequence ID" value="MPM77385.1"/>
    <property type="molecule type" value="Genomic_DNA"/>
</dbReference>
<comment type="caution">
    <text evidence="1">The sequence shown here is derived from an EMBL/GenBank/DDBJ whole genome shotgun (WGS) entry which is preliminary data.</text>
</comment>
<name>A0A645CKC2_9ZZZZ</name>
<protein>
    <submittedName>
        <fullName evidence="1">Uncharacterized protein</fullName>
    </submittedName>
</protein>
<dbReference type="AlphaFoldDB" id="A0A645CKC2"/>
<reference evidence="1" key="1">
    <citation type="submission" date="2019-08" db="EMBL/GenBank/DDBJ databases">
        <authorList>
            <person name="Kucharzyk K."/>
            <person name="Murdoch R.W."/>
            <person name="Higgins S."/>
            <person name="Loffler F."/>
        </authorList>
    </citation>
    <scope>NUCLEOTIDE SEQUENCE</scope>
</reference>
<gene>
    <name evidence="1" type="ORF">SDC9_124388</name>
</gene>
<accession>A0A645CKC2</accession>
<proteinExistence type="predicted"/>
<organism evidence="1">
    <name type="scientific">bioreactor metagenome</name>
    <dbReference type="NCBI Taxonomy" id="1076179"/>
    <lineage>
        <taxon>unclassified sequences</taxon>
        <taxon>metagenomes</taxon>
        <taxon>ecological metagenomes</taxon>
    </lineage>
</organism>
<evidence type="ECO:0000313" key="1">
    <source>
        <dbReference type="EMBL" id="MPM77385.1"/>
    </source>
</evidence>
<sequence length="148" mass="17147">MLARRHAKRRVDVEPQFVAASRRAGIVAGYDIFAVDVSDVFEPVDVIPLPAMHRHRNRIRPQDCRLYIDPHGRVCFLCNFKPLLILHMAHRTILHISCALALFSSLHSSVFCRFLARLRSFLFCFKSFLDLAVCFRNKRCVIFLLACF</sequence>